<comment type="similarity">
    <text evidence="1 4">Belongs to the glycosyl hydrolase 28 family.</text>
</comment>
<dbReference type="Gene3D" id="2.160.20.10">
    <property type="entry name" value="Single-stranded right-handed beta-helix, Pectin lyase-like"/>
    <property type="match status" value="1"/>
</dbReference>
<dbReference type="PANTHER" id="PTHR31339">
    <property type="entry name" value="PECTIN LYASE-RELATED"/>
    <property type="match status" value="1"/>
</dbReference>
<dbReference type="SUPFAM" id="SSF51126">
    <property type="entry name" value="Pectin lyase-like"/>
    <property type="match status" value="1"/>
</dbReference>
<sequence length="513" mass="56501">MKKVILSLLCLIWGMQVNAADMSILDFGAKQNSRDNSAAIQAAIDKCALSGGGTVYVPAGTYLTTTIFLKSNVHLFLHNGAVLQGVTDPKAYKGRAIVVGENIKNTSIQGEGCIDGQGNHKNFQFGDDKGRRPHVVLFENCSNVKVKDVFLYNSASWTLRCANNDGVIVNNIRIYSHGNHNCDGIDINSRNVVISDCIVDCDDDGICFKTDIPGFDVEHVTVSNCVIASNCNGIKFGTGSFGTFRNISISNCVIKKASENNVRNWRKMLRGISADTTVISGIALEVVDGGTMDRVVINNISMQDVQTPLFIRLGNRRGKGVLKNIIVSNIVAENQSLITSSITGIPGSYVENVTLRDIMFSYTGGADENDASIVVPEKINEYPENRMFGPVLPAYGLYIRHVKNLTMENIQCRLRKPDYRPAFIFDDVHNVSLNNFQVDLPQGEAPIVYLNESSDVVFSGFRTSEEAPLFLKIDGEKSRRIDVRSVNFDRVRKETECGETVKEGTIYRLNSIL</sequence>
<dbReference type="GeneID" id="69501326"/>
<dbReference type="PANTHER" id="PTHR31339:SF9">
    <property type="entry name" value="PLASMIN AND FIBRONECTIN-BINDING PROTEIN A"/>
    <property type="match status" value="1"/>
</dbReference>
<evidence type="ECO:0000313" key="6">
    <source>
        <dbReference type="EMBL" id="RHB36006.1"/>
    </source>
</evidence>
<reference evidence="6 7" key="1">
    <citation type="submission" date="2018-08" db="EMBL/GenBank/DDBJ databases">
        <title>A genome reference for cultivated species of the human gut microbiota.</title>
        <authorList>
            <person name="Zou Y."/>
            <person name="Xue W."/>
            <person name="Luo G."/>
        </authorList>
    </citation>
    <scope>NUCLEOTIDE SEQUENCE [LARGE SCALE GENOMIC DNA]</scope>
    <source>
        <strain evidence="6 7">AM40-30BH</strain>
    </source>
</reference>
<evidence type="ECO:0000256" key="2">
    <source>
        <dbReference type="ARBA" id="ARBA00022801"/>
    </source>
</evidence>
<keyword evidence="5" id="KW-0732">Signal</keyword>
<dbReference type="SMART" id="SM00710">
    <property type="entry name" value="PbH1"/>
    <property type="match status" value="4"/>
</dbReference>
<organism evidence="6 7">
    <name type="scientific">Bacteroides nordii</name>
    <dbReference type="NCBI Taxonomy" id="291645"/>
    <lineage>
        <taxon>Bacteria</taxon>
        <taxon>Pseudomonadati</taxon>
        <taxon>Bacteroidota</taxon>
        <taxon>Bacteroidia</taxon>
        <taxon>Bacteroidales</taxon>
        <taxon>Bacteroidaceae</taxon>
        <taxon>Bacteroides</taxon>
    </lineage>
</organism>
<dbReference type="InterPro" id="IPR051801">
    <property type="entry name" value="GH28_Enzymes"/>
</dbReference>
<protein>
    <recommendedName>
        <fullName evidence="8">Glycoside hydrolase family 28 protein</fullName>
    </recommendedName>
</protein>
<comment type="caution">
    <text evidence="6">The sequence shown here is derived from an EMBL/GenBank/DDBJ whole genome shotgun (WGS) entry which is preliminary data.</text>
</comment>
<dbReference type="GO" id="GO:0005975">
    <property type="term" value="P:carbohydrate metabolic process"/>
    <property type="evidence" value="ECO:0007669"/>
    <property type="project" value="InterPro"/>
</dbReference>
<dbReference type="Pfam" id="PF00295">
    <property type="entry name" value="Glyco_hydro_28"/>
    <property type="match status" value="1"/>
</dbReference>
<feature type="signal peptide" evidence="5">
    <location>
        <begin position="1"/>
        <end position="19"/>
    </location>
</feature>
<dbReference type="InterPro" id="IPR012334">
    <property type="entry name" value="Pectin_lyas_fold"/>
</dbReference>
<dbReference type="InterPro" id="IPR011050">
    <property type="entry name" value="Pectin_lyase_fold/virulence"/>
</dbReference>
<evidence type="ECO:0008006" key="8">
    <source>
        <dbReference type="Google" id="ProtNLM"/>
    </source>
</evidence>
<feature type="chain" id="PRO_5019409639" description="Glycoside hydrolase family 28 protein" evidence="5">
    <location>
        <begin position="20"/>
        <end position="513"/>
    </location>
</feature>
<evidence type="ECO:0000256" key="1">
    <source>
        <dbReference type="ARBA" id="ARBA00008834"/>
    </source>
</evidence>
<evidence type="ECO:0000256" key="5">
    <source>
        <dbReference type="SAM" id="SignalP"/>
    </source>
</evidence>
<keyword evidence="3 4" id="KW-0326">Glycosidase</keyword>
<proteinExistence type="inferred from homology"/>
<dbReference type="RefSeq" id="WP_025867714.1">
    <property type="nucleotide sequence ID" value="NZ_CABJFV010000005.1"/>
</dbReference>
<keyword evidence="2 4" id="KW-0378">Hydrolase</keyword>
<gene>
    <name evidence="6" type="ORF">DW888_09250</name>
</gene>
<dbReference type="InterPro" id="IPR006626">
    <property type="entry name" value="PbH1"/>
</dbReference>
<dbReference type="InterPro" id="IPR000743">
    <property type="entry name" value="Glyco_hydro_28"/>
</dbReference>
<dbReference type="Proteomes" id="UP000284379">
    <property type="component" value="Unassembled WGS sequence"/>
</dbReference>
<dbReference type="AlphaFoldDB" id="A0A413VQZ5"/>
<evidence type="ECO:0000256" key="4">
    <source>
        <dbReference type="RuleBase" id="RU361169"/>
    </source>
</evidence>
<name>A0A413VQZ5_9BACE</name>
<dbReference type="EMBL" id="QSGO01000005">
    <property type="protein sequence ID" value="RHB36006.1"/>
    <property type="molecule type" value="Genomic_DNA"/>
</dbReference>
<evidence type="ECO:0000313" key="7">
    <source>
        <dbReference type="Proteomes" id="UP000284379"/>
    </source>
</evidence>
<accession>A0A413VQZ5</accession>
<dbReference type="GO" id="GO:0004650">
    <property type="term" value="F:polygalacturonase activity"/>
    <property type="evidence" value="ECO:0007669"/>
    <property type="project" value="InterPro"/>
</dbReference>
<evidence type="ECO:0000256" key="3">
    <source>
        <dbReference type="ARBA" id="ARBA00023295"/>
    </source>
</evidence>